<keyword evidence="5 6" id="KW-0449">Lipoprotein</keyword>
<name>A0ABS4XEJ8_9MICC</name>
<dbReference type="Pfam" id="PF03180">
    <property type="entry name" value="Lipoprotein_9"/>
    <property type="match status" value="1"/>
</dbReference>
<dbReference type="PROSITE" id="PS51257">
    <property type="entry name" value="PROKAR_LIPOPROTEIN"/>
    <property type="match status" value="1"/>
</dbReference>
<evidence type="ECO:0000313" key="9">
    <source>
        <dbReference type="Proteomes" id="UP001296993"/>
    </source>
</evidence>
<reference evidence="8 9" key="1">
    <citation type="submission" date="2021-03" db="EMBL/GenBank/DDBJ databases">
        <title>Sequencing the genomes of 1000 actinobacteria strains.</title>
        <authorList>
            <person name="Klenk H.-P."/>
        </authorList>
    </citation>
    <scope>NUCLEOTIDE SEQUENCE [LARGE SCALE GENOMIC DNA]</scope>
    <source>
        <strain evidence="8 9">DSM 15797</strain>
    </source>
</reference>
<dbReference type="RefSeq" id="WP_209997748.1">
    <property type="nucleotide sequence ID" value="NZ_BAAAJY010000002.1"/>
</dbReference>
<dbReference type="EMBL" id="JAGIOF010000001">
    <property type="protein sequence ID" value="MBP2386726.1"/>
    <property type="molecule type" value="Genomic_DNA"/>
</dbReference>
<evidence type="ECO:0000256" key="6">
    <source>
        <dbReference type="PIRNR" id="PIRNR002854"/>
    </source>
</evidence>
<feature type="signal peptide" evidence="7">
    <location>
        <begin position="1"/>
        <end position="22"/>
    </location>
</feature>
<organism evidence="8 9">
    <name type="scientific">Paeniglutamicibacter kerguelensis</name>
    <dbReference type="NCBI Taxonomy" id="254788"/>
    <lineage>
        <taxon>Bacteria</taxon>
        <taxon>Bacillati</taxon>
        <taxon>Actinomycetota</taxon>
        <taxon>Actinomycetes</taxon>
        <taxon>Micrococcales</taxon>
        <taxon>Micrococcaceae</taxon>
        <taxon>Paeniglutamicibacter</taxon>
    </lineage>
</organism>
<dbReference type="InterPro" id="IPR004872">
    <property type="entry name" value="Lipoprotein_NlpA"/>
</dbReference>
<accession>A0ABS4XEJ8</accession>
<comment type="similarity">
    <text evidence="6">Belongs to the nlpA lipoprotein family.</text>
</comment>
<keyword evidence="9" id="KW-1185">Reference proteome</keyword>
<dbReference type="Gene3D" id="3.40.190.10">
    <property type="entry name" value="Periplasmic binding protein-like II"/>
    <property type="match status" value="2"/>
</dbReference>
<comment type="caution">
    <text evidence="8">The sequence shown here is derived from an EMBL/GenBank/DDBJ whole genome shotgun (WGS) entry which is preliminary data.</text>
</comment>
<sequence>MRKKLALALTGVATLFALTACGGGAATPSADLNATLDPANPTIVKVGASPVPHSQILQYIDENLAKKAGIDLDITEIDDYQTPNLALSDGSIDANFFQHVPFFDDQVKTKGYKLEHGAGILLEPLTAFSKKFADAASVTDGALVVLMNDPSNQIRGLRVLESAGLISGIVDGDSVLTVESDEAKNPKHLKFQEVNAEQVPKFYQEDSTVGIAVVNGNYIVQAKLNKDEVLAVEPTKDNPNANILAWRAGEKTAAVAKLDELLHSDEVRTYIKTTWPEGDVIPAF</sequence>
<evidence type="ECO:0000256" key="7">
    <source>
        <dbReference type="SAM" id="SignalP"/>
    </source>
</evidence>
<evidence type="ECO:0000256" key="4">
    <source>
        <dbReference type="ARBA" id="ARBA00023139"/>
    </source>
</evidence>
<dbReference type="PANTHER" id="PTHR30429">
    <property type="entry name" value="D-METHIONINE-BINDING LIPOPROTEIN METQ"/>
    <property type="match status" value="1"/>
</dbReference>
<evidence type="ECO:0000256" key="1">
    <source>
        <dbReference type="ARBA" id="ARBA00004635"/>
    </source>
</evidence>
<keyword evidence="2 7" id="KW-0732">Signal</keyword>
<dbReference type="PIRSF" id="PIRSF002854">
    <property type="entry name" value="MetQ"/>
    <property type="match status" value="1"/>
</dbReference>
<dbReference type="Proteomes" id="UP001296993">
    <property type="component" value="Unassembled WGS sequence"/>
</dbReference>
<keyword evidence="3" id="KW-0472">Membrane</keyword>
<evidence type="ECO:0000313" key="8">
    <source>
        <dbReference type="EMBL" id="MBP2386726.1"/>
    </source>
</evidence>
<evidence type="ECO:0000256" key="3">
    <source>
        <dbReference type="ARBA" id="ARBA00023136"/>
    </source>
</evidence>
<gene>
    <name evidence="8" type="ORF">JOF47_002237</name>
</gene>
<evidence type="ECO:0000256" key="5">
    <source>
        <dbReference type="ARBA" id="ARBA00023288"/>
    </source>
</evidence>
<keyword evidence="4" id="KW-0564">Palmitate</keyword>
<proteinExistence type="inferred from homology"/>
<dbReference type="PANTHER" id="PTHR30429:SF0">
    <property type="entry name" value="METHIONINE-BINDING LIPOPROTEIN METQ"/>
    <property type="match status" value="1"/>
</dbReference>
<evidence type="ECO:0000256" key="2">
    <source>
        <dbReference type="ARBA" id="ARBA00022729"/>
    </source>
</evidence>
<dbReference type="SUPFAM" id="SSF53850">
    <property type="entry name" value="Periplasmic binding protein-like II"/>
    <property type="match status" value="1"/>
</dbReference>
<protein>
    <recommendedName>
        <fullName evidence="6">Lipoprotein</fullName>
    </recommendedName>
</protein>
<comment type="subcellular location">
    <subcellularLocation>
        <location evidence="1">Membrane</location>
        <topology evidence="1">Lipid-anchor</topology>
    </subcellularLocation>
</comment>
<feature type="chain" id="PRO_5045245807" description="Lipoprotein" evidence="7">
    <location>
        <begin position="23"/>
        <end position="284"/>
    </location>
</feature>